<comment type="caution">
    <text evidence="1">The sequence shown here is derived from an EMBL/GenBank/DDBJ whole genome shotgun (WGS) entry which is preliminary data.</text>
</comment>
<evidence type="ECO:0000313" key="1">
    <source>
        <dbReference type="EMBL" id="MBN2964743.1"/>
    </source>
</evidence>
<dbReference type="Proteomes" id="UP000703590">
    <property type="component" value="Unassembled WGS sequence"/>
</dbReference>
<accession>A0ABS2WSV5</accession>
<reference evidence="1" key="2">
    <citation type="submission" date="2021-02" db="EMBL/GenBank/DDBJ databases">
        <authorList>
            <person name="Merkel A.Y."/>
        </authorList>
    </citation>
    <scope>NUCLEOTIDE SEQUENCE</scope>
    <source>
        <strain evidence="1">T05b</strain>
    </source>
</reference>
<reference evidence="1" key="1">
    <citation type="submission" date="2021-02" db="EMBL/GenBank/DDBJ databases">
        <title>Sulfurospirillum tamanensis sp. nov.</title>
        <authorList>
            <person name="Frolova A."/>
            <person name="Merkel A."/>
            <person name="Slobodkin A."/>
        </authorList>
    </citation>
    <scope>NUCLEOTIDE SEQUENCE</scope>
    <source>
        <strain evidence="1">T05b</strain>
    </source>
</reference>
<sequence length="174" mass="19836">MALKTLYVFLGTLMCVALFLMAQEQYFFDFKPKDPKAAHMVMHGVRNYEISDLGVQSITNAKTLKRFATYDELIVAESLMRGETYVSLLRANSATITEKFVFLKGDVYFARSDEVSFESQEATYDRQNKVLKGNLPFLAMYGPHQSKGEGFVYHMDEKTLEATKIDALLETEKP</sequence>
<dbReference type="EMBL" id="JAFHKK010000016">
    <property type="protein sequence ID" value="MBN2964743.1"/>
    <property type="molecule type" value="Genomic_DNA"/>
</dbReference>
<organism evidence="1 2">
    <name type="scientific">Sulfurospirillum tamanense</name>
    <dbReference type="NCBI Taxonomy" id="2813362"/>
    <lineage>
        <taxon>Bacteria</taxon>
        <taxon>Pseudomonadati</taxon>
        <taxon>Campylobacterota</taxon>
        <taxon>Epsilonproteobacteria</taxon>
        <taxon>Campylobacterales</taxon>
        <taxon>Sulfurospirillaceae</taxon>
        <taxon>Sulfurospirillum</taxon>
    </lineage>
</organism>
<name>A0ABS2WSV5_9BACT</name>
<evidence type="ECO:0000313" key="2">
    <source>
        <dbReference type="Proteomes" id="UP000703590"/>
    </source>
</evidence>
<proteinExistence type="predicted"/>
<keyword evidence="2" id="KW-1185">Reference proteome</keyword>
<dbReference type="RefSeq" id="WP_205459294.1">
    <property type="nucleotide sequence ID" value="NZ_JAFHKK010000016.1"/>
</dbReference>
<protein>
    <recommendedName>
        <fullName evidence="3">LPS export ABC transporter periplasmic protein LptC</fullName>
    </recommendedName>
</protein>
<evidence type="ECO:0008006" key="3">
    <source>
        <dbReference type="Google" id="ProtNLM"/>
    </source>
</evidence>
<gene>
    <name evidence="1" type="ORF">JWV37_08115</name>
</gene>